<reference evidence="2 3" key="1">
    <citation type="journal article" date="2016" name="J. Microbiol.">
        <title>Dankookia rubra gen. nov., sp. nov., an alphaproteobacterium isolated from sediment of a shallow stream.</title>
        <authorList>
            <person name="Kim W.H."/>
            <person name="Kim D.H."/>
            <person name="Kang K."/>
            <person name="Ahn T.Y."/>
        </authorList>
    </citation>
    <scope>NUCLEOTIDE SEQUENCE [LARGE SCALE GENOMIC DNA]</scope>
    <source>
        <strain evidence="2 3">JCM30602</strain>
    </source>
</reference>
<evidence type="ECO:0000313" key="3">
    <source>
        <dbReference type="Proteomes" id="UP000295096"/>
    </source>
</evidence>
<dbReference type="GO" id="GO:0071949">
    <property type="term" value="F:FAD binding"/>
    <property type="evidence" value="ECO:0007669"/>
    <property type="project" value="InterPro"/>
</dbReference>
<organism evidence="2 3">
    <name type="scientific">Dankookia rubra</name>
    <dbReference type="NCBI Taxonomy" id="1442381"/>
    <lineage>
        <taxon>Bacteria</taxon>
        <taxon>Pseudomonadati</taxon>
        <taxon>Pseudomonadota</taxon>
        <taxon>Alphaproteobacteria</taxon>
        <taxon>Acetobacterales</taxon>
        <taxon>Roseomonadaceae</taxon>
        <taxon>Dankookia</taxon>
    </lineage>
</organism>
<dbReference type="AlphaFoldDB" id="A0A4R5Q9V1"/>
<dbReference type="InterPro" id="IPR002938">
    <property type="entry name" value="FAD-bd"/>
</dbReference>
<sequence>MFALQSYDALVVGARCAGAATAMLLARQGLRVLCIDRAVYGVDTMSTHALMRGGVLQLHRWGLLPRIAKTTPAVRHTVFHYGEDSIELALRAGPGGDALYAPRRTILDRVLADAAGEAGAEVRHGYHLVELLRGPHGRVTGAVILGEDGQRTEVAAGLVVGADGMSSAVARLTGAPQLHQGLHASAVIYSHWCGLHAEGYNWYWREGVSAGVIPTNDGRHCVFAALPPVRLRASAGQALADLYQQVLAECSPALAEAVTDAEPAGRRIVFGGRRGYLRQAYGPGWALVGDAGYFKDPLTAHGMTDALRDAELLARAVSEDTVAALAAYAETRDAMSLPLLAASDAIASFAWSLEDLKQHHQALNRAMKAEVEHLAGLEASTSIWQEKAA</sequence>
<dbReference type="SUPFAM" id="SSF51905">
    <property type="entry name" value="FAD/NAD(P)-binding domain"/>
    <property type="match status" value="1"/>
</dbReference>
<evidence type="ECO:0000313" key="2">
    <source>
        <dbReference type="EMBL" id="TDH59111.1"/>
    </source>
</evidence>
<dbReference type="PANTHER" id="PTHR42685:SF22">
    <property type="entry name" value="CONDITIONED MEDIUM FACTOR RECEPTOR 1"/>
    <property type="match status" value="1"/>
</dbReference>
<evidence type="ECO:0000259" key="1">
    <source>
        <dbReference type="Pfam" id="PF01494"/>
    </source>
</evidence>
<protein>
    <submittedName>
        <fullName evidence="2">NAD(P)/FAD-dependent oxidoreductase</fullName>
    </submittedName>
</protein>
<gene>
    <name evidence="2" type="ORF">E2C06_29045</name>
</gene>
<proteinExistence type="predicted"/>
<dbReference type="PRINTS" id="PR00420">
    <property type="entry name" value="RNGMNOXGNASE"/>
</dbReference>
<dbReference type="OrthoDB" id="103324at2"/>
<keyword evidence="3" id="KW-1185">Reference proteome</keyword>
<comment type="caution">
    <text evidence="2">The sequence shown here is derived from an EMBL/GenBank/DDBJ whole genome shotgun (WGS) entry which is preliminary data.</text>
</comment>
<dbReference type="Proteomes" id="UP000295096">
    <property type="component" value="Unassembled WGS sequence"/>
</dbReference>
<accession>A0A4R5Q9V1</accession>
<dbReference type="PANTHER" id="PTHR42685">
    <property type="entry name" value="GERANYLGERANYL DIPHOSPHATE REDUCTASE"/>
    <property type="match status" value="1"/>
</dbReference>
<feature type="domain" description="FAD-binding" evidence="1">
    <location>
        <begin position="7"/>
        <end position="318"/>
    </location>
</feature>
<dbReference type="Gene3D" id="3.50.50.60">
    <property type="entry name" value="FAD/NAD(P)-binding domain"/>
    <property type="match status" value="1"/>
</dbReference>
<dbReference type="EMBL" id="SMSJ01000080">
    <property type="protein sequence ID" value="TDH59111.1"/>
    <property type="molecule type" value="Genomic_DNA"/>
</dbReference>
<name>A0A4R5Q9V1_9PROT</name>
<dbReference type="InterPro" id="IPR050407">
    <property type="entry name" value="Geranylgeranyl_reductase"/>
</dbReference>
<dbReference type="InterPro" id="IPR036188">
    <property type="entry name" value="FAD/NAD-bd_sf"/>
</dbReference>
<dbReference type="RefSeq" id="WP_133292075.1">
    <property type="nucleotide sequence ID" value="NZ_SMSJ01000080.1"/>
</dbReference>
<dbReference type="Pfam" id="PF01494">
    <property type="entry name" value="FAD_binding_3"/>
    <property type="match status" value="1"/>
</dbReference>